<keyword evidence="9" id="KW-1185">Reference proteome</keyword>
<dbReference type="RefSeq" id="WP_023792805.1">
    <property type="nucleotide sequence ID" value="NC_023003.1"/>
</dbReference>
<dbReference type="Pfam" id="PF00213">
    <property type="entry name" value="OSCP"/>
    <property type="match status" value="1"/>
</dbReference>
<dbReference type="PROSITE" id="PS00658">
    <property type="entry name" value="FORK_HEAD_2"/>
    <property type="match status" value="1"/>
</dbReference>
<dbReference type="InterPro" id="IPR026015">
    <property type="entry name" value="ATP_synth_OSCP/delta_N_sf"/>
</dbReference>
<dbReference type="NCBIfam" id="TIGR01145">
    <property type="entry name" value="ATP_synt_delta"/>
    <property type="match status" value="1"/>
</dbReference>
<dbReference type="Gene3D" id="1.10.520.20">
    <property type="entry name" value="N-terminal domain of the delta subunit of the F1F0-ATP synthase"/>
    <property type="match status" value="1"/>
</dbReference>
<comment type="similarity">
    <text evidence="7">Belongs to the ATPase delta chain family.</text>
</comment>
<dbReference type="KEGG" id="dpb:BABL1_gene_55"/>
<organism evidence="8 9">
    <name type="scientific">Candidatus Babela massiliensis</name>
    <dbReference type="NCBI Taxonomy" id="673862"/>
    <lineage>
        <taxon>Bacteria</taxon>
        <taxon>Candidatus Babelota</taxon>
        <taxon>Candidatus Babeliae</taxon>
        <taxon>Candidatus Babeliales</taxon>
        <taxon>Candidatus Babeliaceae</taxon>
        <taxon>Candidatus Babela</taxon>
    </lineage>
</organism>
<dbReference type="GO" id="GO:0043565">
    <property type="term" value="F:sequence-specific DNA binding"/>
    <property type="evidence" value="ECO:0007669"/>
    <property type="project" value="InterPro"/>
</dbReference>
<protein>
    <recommendedName>
        <fullName evidence="7">ATP synthase subunit delta</fullName>
    </recommendedName>
    <alternativeName>
        <fullName evidence="7">ATP synthase F(1) sector subunit delta</fullName>
    </alternativeName>
    <alternativeName>
        <fullName evidence="7">F-type ATPase subunit delta</fullName>
        <shortName evidence="7">F-ATPase subunit delta</shortName>
    </alternativeName>
</protein>
<dbReference type="GO" id="GO:0046933">
    <property type="term" value="F:proton-transporting ATP synthase activity, rotational mechanism"/>
    <property type="evidence" value="ECO:0007669"/>
    <property type="project" value="UniProtKB-UniRule"/>
</dbReference>
<proteinExistence type="inferred from homology"/>
<dbReference type="HOGENOM" id="CLU_085114_4_2_7"/>
<reference evidence="8 9" key="1">
    <citation type="journal article" date="2015" name="Biol. Direct">
        <title>Babela massiliensis, a representative of a widespread bacterial phylum with unusual adaptations to parasitism in amoebae.</title>
        <authorList>
            <person name="Pagnier I."/>
            <person name="Yutin N."/>
            <person name="Croce O."/>
            <person name="Makarova K.S."/>
            <person name="Wolf Y.I."/>
            <person name="Benamar S."/>
            <person name="Raoult D."/>
            <person name="Koonin E.V."/>
            <person name="La Scola B."/>
        </authorList>
    </citation>
    <scope>NUCLEOTIDE SEQUENCE [LARGE SCALE GENOMIC DNA]</scope>
    <source>
        <strain evidence="9">BABL1</strain>
    </source>
</reference>
<evidence type="ECO:0000313" key="9">
    <source>
        <dbReference type="Proteomes" id="UP000018769"/>
    </source>
</evidence>
<keyword evidence="2 7" id="KW-0813">Transport</keyword>
<dbReference type="Proteomes" id="UP000018769">
    <property type="component" value="Chromosome I"/>
</dbReference>
<evidence type="ECO:0000256" key="5">
    <source>
        <dbReference type="ARBA" id="ARBA00023136"/>
    </source>
</evidence>
<comment type="subcellular location">
    <subcellularLocation>
        <location evidence="7">Cell membrane</location>
        <topology evidence="7">Peripheral membrane protein</topology>
    </subcellularLocation>
    <subcellularLocation>
        <location evidence="1">Membrane</location>
    </subcellularLocation>
</comment>
<evidence type="ECO:0000256" key="3">
    <source>
        <dbReference type="ARBA" id="ARBA00022781"/>
    </source>
</evidence>
<keyword evidence="4 7" id="KW-0406">Ion transport</keyword>
<evidence type="ECO:0000256" key="6">
    <source>
        <dbReference type="ARBA" id="ARBA00023310"/>
    </source>
</evidence>
<keyword evidence="7" id="KW-0139">CF(1)</keyword>
<dbReference type="AlphaFoldDB" id="V6DK64"/>
<dbReference type="HAMAP" id="MF_01416">
    <property type="entry name" value="ATP_synth_delta_bact"/>
    <property type="match status" value="1"/>
</dbReference>
<dbReference type="EMBL" id="HG793133">
    <property type="protein sequence ID" value="CDK30921.1"/>
    <property type="molecule type" value="Genomic_DNA"/>
</dbReference>
<dbReference type="eggNOG" id="COG0712">
    <property type="taxonomic scope" value="Bacteria"/>
</dbReference>
<dbReference type="PANTHER" id="PTHR11910">
    <property type="entry name" value="ATP SYNTHASE DELTA CHAIN"/>
    <property type="match status" value="1"/>
</dbReference>
<comment type="function">
    <text evidence="7">F(1)F(0) ATP synthase produces ATP from ADP in the presence of a proton or sodium gradient. F-type ATPases consist of two structural domains, F(1) containing the extramembraneous catalytic core and F(0) containing the membrane proton channel, linked together by a central stalk and a peripheral stalk. During catalysis, ATP synthesis in the catalytic domain of F(1) is coupled via a rotary mechanism of the central stalk subunits to proton translocation.</text>
</comment>
<dbReference type="GO" id="GO:0005886">
    <property type="term" value="C:plasma membrane"/>
    <property type="evidence" value="ECO:0007669"/>
    <property type="project" value="UniProtKB-SubCell"/>
</dbReference>
<dbReference type="SUPFAM" id="SSF47928">
    <property type="entry name" value="N-terminal domain of the delta subunit of the F1F0-ATP synthase"/>
    <property type="match status" value="1"/>
</dbReference>
<gene>
    <name evidence="7 8" type="primary">atpH</name>
    <name evidence="8" type="ORF">BABL1_gene_55</name>
</gene>
<evidence type="ECO:0000256" key="2">
    <source>
        <dbReference type="ARBA" id="ARBA00022448"/>
    </source>
</evidence>
<dbReference type="OrthoDB" id="9802471at2"/>
<dbReference type="InterPro" id="IPR000711">
    <property type="entry name" value="ATPase_OSCP/dsu"/>
</dbReference>
<sequence length="178" mass="21066">MNNENRLIIAKKYAQAFINIFKKKLVFDDLKKLESFSEYLRENRNIFVYAKLSLIDISVKEEVFDKLLSSFNLGDFFSDLVNLLIKHNRISLLPEVLDNIIKIYKNDNNIMEFNVISSDKLTENRLNLIKTFLSNKTQKYIIIKEKIDPNLIAGLKIYSDDFEWQNSIRHQLNLLERS</sequence>
<dbReference type="GO" id="GO:0003700">
    <property type="term" value="F:DNA-binding transcription factor activity"/>
    <property type="evidence" value="ECO:0007669"/>
    <property type="project" value="InterPro"/>
</dbReference>
<dbReference type="STRING" id="673862.BABL1_gene_55"/>
<evidence type="ECO:0000256" key="7">
    <source>
        <dbReference type="HAMAP-Rule" id="MF_01416"/>
    </source>
</evidence>
<evidence type="ECO:0000313" key="8">
    <source>
        <dbReference type="EMBL" id="CDK30921.1"/>
    </source>
</evidence>
<evidence type="ECO:0000256" key="1">
    <source>
        <dbReference type="ARBA" id="ARBA00004370"/>
    </source>
</evidence>
<keyword evidence="5 7" id="KW-0472">Membrane</keyword>
<accession>V6DK64</accession>
<dbReference type="PRINTS" id="PR00125">
    <property type="entry name" value="ATPASEDELTA"/>
</dbReference>
<dbReference type="GO" id="GO:0045259">
    <property type="term" value="C:proton-transporting ATP synthase complex"/>
    <property type="evidence" value="ECO:0007669"/>
    <property type="project" value="UniProtKB-KW"/>
</dbReference>
<comment type="function">
    <text evidence="7">This protein is part of the stalk that links CF(0) to CF(1). It either transmits conformational changes from CF(0) to CF(1) or is implicated in proton conduction.</text>
</comment>
<keyword evidence="3 7" id="KW-0375">Hydrogen ion transport</keyword>
<keyword evidence="7" id="KW-1003">Cell membrane</keyword>
<dbReference type="InterPro" id="IPR030456">
    <property type="entry name" value="TF_fork_head_CS_2"/>
</dbReference>
<keyword evidence="6 7" id="KW-0066">ATP synthesis</keyword>
<evidence type="ECO:0000256" key="4">
    <source>
        <dbReference type="ARBA" id="ARBA00023065"/>
    </source>
</evidence>
<name>V6DK64_9BACT</name>